<accession>A0A916EMT4</accession>
<feature type="region of interest" description="Disordered" evidence="1">
    <location>
        <begin position="92"/>
        <end position="153"/>
    </location>
</feature>
<protein>
    <submittedName>
        <fullName evidence="2">Uncharacterized protein</fullName>
    </submittedName>
</protein>
<sequence length="272" mass="31955">MQTYQIYRFNHETKTGRKVVHNESLFHNQWRKDPSNLVLTQNFHLFCNNIQSPNDKIIERVEDYEYLLSKVFHEIKGLVKKIKSANNQKTCKSTTKNLIRNPQTATNNSKKREKKSKVMNDLSNKKRKTRSNNSSGLSLQEKENIPKYDDKKNDNINASSSIHRVFQNLPQISVTELMDMEIVEIDNGLSKKKRYSLITIYYISNLNIKKVLKINYTLLDNELFCLFCNQSLPNPLPKKLLDYLKILQNKDKILETDRAEFCFMHYAETAIV</sequence>
<feature type="compositionally biased region" description="Polar residues" evidence="1">
    <location>
        <begin position="92"/>
        <end position="108"/>
    </location>
</feature>
<dbReference type="VEuPathDB" id="FungiDB:RhiirFUN_004583"/>
<dbReference type="AlphaFoldDB" id="A0A916EMT4"/>
<comment type="caution">
    <text evidence="2">The sequence shown here is derived from an EMBL/GenBank/DDBJ whole genome shotgun (WGS) entry which is preliminary data.</text>
</comment>
<proteinExistence type="predicted"/>
<evidence type="ECO:0000313" key="3">
    <source>
        <dbReference type="Proteomes" id="UP000684084"/>
    </source>
</evidence>
<dbReference type="EMBL" id="CAGKOT010000104">
    <property type="protein sequence ID" value="CAB5395807.1"/>
    <property type="molecule type" value="Genomic_DNA"/>
</dbReference>
<organism evidence="2 3">
    <name type="scientific">Rhizophagus irregularis</name>
    <dbReference type="NCBI Taxonomy" id="588596"/>
    <lineage>
        <taxon>Eukaryota</taxon>
        <taxon>Fungi</taxon>
        <taxon>Fungi incertae sedis</taxon>
        <taxon>Mucoromycota</taxon>
        <taxon>Glomeromycotina</taxon>
        <taxon>Glomeromycetes</taxon>
        <taxon>Glomerales</taxon>
        <taxon>Glomeraceae</taxon>
        <taxon>Rhizophagus</taxon>
    </lineage>
</organism>
<dbReference type="Proteomes" id="UP000684084">
    <property type="component" value="Unassembled WGS sequence"/>
</dbReference>
<evidence type="ECO:0000313" key="2">
    <source>
        <dbReference type="EMBL" id="CAB5395807.1"/>
    </source>
</evidence>
<reference evidence="2" key="1">
    <citation type="submission" date="2020-05" db="EMBL/GenBank/DDBJ databases">
        <authorList>
            <person name="Rincon C."/>
            <person name="Sanders R I."/>
            <person name="Robbins C."/>
            <person name="Chaturvedi A."/>
        </authorList>
    </citation>
    <scope>NUCLEOTIDE SEQUENCE</scope>
    <source>
        <strain evidence="2">CHB12</strain>
    </source>
</reference>
<name>A0A916EMT4_9GLOM</name>
<feature type="compositionally biased region" description="Basic and acidic residues" evidence="1">
    <location>
        <begin position="140"/>
        <end position="153"/>
    </location>
</feature>
<gene>
    <name evidence="2" type="ORF">CHRIB12_LOCUS24027</name>
</gene>
<evidence type="ECO:0000256" key="1">
    <source>
        <dbReference type="SAM" id="MobiDB-lite"/>
    </source>
</evidence>
<dbReference type="OrthoDB" id="2401857at2759"/>